<dbReference type="InterPro" id="IPR036397">
    <property type="entry name" value="RNaseH_sf"/>
</dbReference>
<dbReference type="GO" id="GO:0003676">
    <property type="term" value="F:nucleic acid binding"/>
    <property type="evidence" value="ECO:0007669"/>
    <property type="project" value="InterPro"/>
</dbReference>
<sequence>MAADLSPEVLHKLEERAIMKHYWMLGEPAVNAHTNLARTYPLNHPEKRSVYDWYKHFSSGCTSIADLPRSGTPILNDEGKDIQQLLIDKPKATVDIMAEELGYARGTIKDRLLHELHFIKVSTRWVPHLLTQAQKDKRVELAAHIYDQLIHESDSSYAYLLTGDESWMFYDYPVVSQWVAQGTPRPIAERRTVASKKTMLTAMFTGKSFWLLDFKPEKGAITAQYYIDEILETVEQEMIELLPNAKDEVRLLVDNAPAHNANITKEYIQNSIFERVDHPPYSPDLAPSDFWLFGEMKGRMRGRTFETQDQLADFCTEFVEKQDEQKLSSVFEDWSNRCLKVIDRNGEYIY</sequence>
<reference evidence="2 3" key="1">
    <citation type="submission" date="2019-03" db="EMBL/GenBank/DDBJ databases">
        <title>Single cell metagenomics reveals metabolic interactions within the superorganism composed of flagellate Streblomastix strix and complex community of Bacteroidetes bacteria on its surface.</title>
        <authorList>
            <person name="Treitli S.C."/>
            <person name="Kolisko M."/>
            <person name="Husnik F."/>
            <person name="Keeling P."/>
            <person name="Hampl V."/>
        </authorList>
    </citation>
    <scope>NUCLEOTIDE SEQUENCE [LARGE SCALE GENOMIC DNA]</scope>
    <source>
        <strain evidence="2">ST1C</strain>
    </source>
</reference>
<dbReference type="EMBL" id="SNRW01019709">
    <property type="protein sequence ID" value="KAA6366131.1"/>
    <property type="molecule type" value="Genomic_DNA"/>
</dbReference>
<name>A0A5J4U896_9EUKA</name>
<dbReference type="PANTHER" id="PTHR46060">
    <property type="entry name" value="MARINER MOS1 TRANSPOSASE-LIKE PROTEIN"/>
    <property type="match status" value="1"/>
</dbReference>
<organism evidence="2 3">
    <name type="scientific">Streblomastix strix</name>
    <dbReference type="NCBI Taxonomy" id="222440"/>
    <lineage>
        <taxon>Eukaryota</taxon>
        <taxon>Metamonada</taxon>
        <taxon>Preaxostyla</taxon>
        <taxon>Oxymonadida</taxon>
        <taxon>Streblomastigidae</taxon>
        <taxon>Streblomastix</taxon>
    </lineage>
</organism>
<feature type="domain" description="Tc1-like transposase DDE" evidence="1">
    <location>
        <begin position="164"/>
        <end position="311"/>
    </location>
</feature>
<proteinExistence type="predicted"/>
<evidence type="ECO:0000313" key="2">
    <source>
        <dbReference type="EMBL" id="KAA6366131.1"/>
    </source>
</evidence>
<dbReference type="Gene3D" id="3.30.420.10">
    <property type="entry name" value="Ribonuclease H-like superfamily/Ribonuclease H"/>
    <property type="match status" value="1"/>
</dbReference>
<dbReference type="Pfam" id="PF13358">
    <property type="entry name" value="DDE_3"/>
    <property type="match status" value="1"/>
</dbReference>
<evidence type="ECO:0000259" key="1">
    <source>
        <dbReference type="Pfam" id="PF13358"/>
    </source>
</evidence>
<evidence type="ECO:0000313" key="3">
    <source>
        <dbReference type="Proteomes" id="UP000324800"/>
    </source>
</evidence>
<accession>A0A5J4U896</accession>
<dbReference type="AlphaFoldDB" id="A0A5J4U896"/>
<dbReference type="PANTHER" id="PTHR46060:SF1">
    <property type="entry name" value="MARINER MOS1 TRANSPOSASE-LIKE PROTEIN"/>
    <property type="match status" value="1"/>
</dbReference>
<dbReference type="Proteomes" id="UP000324800">
    <property type="component" value="Unassembled WGS sequence"/>
</dbReference>
<comment type="caution">
    <text evidence="2">The sequence shown here is derived from an EMBL/GenBank/DDBJ whole genome shotgun (WGS) entry which is preliminary data.</text>
</comment>
<dbReference type="InterPro" id="IPR052709">
    <property type="entry name" value="Transposase-MT_Hybrid"/>
</dbReference>
<dbReference type="OrthoDB" id="10017160at2759"/>
<dbReference type="InterPro" id="IPR038717">
    <property type="entry name" value="Tc1-like_DDE_dom"/>
</dbReference>
<gene>
    <name evidence="2" type="ORF">EZS28_038342</name>
</gene>
<protein>
    <submittedName>
        <fullName evidence="2">Putative Mariner Mos1 transposase</fullName>
    </submittedName>
</protein>